<protein>
    <submittedName>
        <fullName evidence="10">Uncharacterized protein</fullName>
    </submittedName>
</protein>
<dbReference type="FunFam" id="3.80.10.10:FF:000770">
    <property type="entry name" value="Uncharacterized protein"/>
    <property type="match status" value="1"/>
</dbReference>
<dbReference type="AlphaFoldDB" id="A0A9Q0E5G6"/>
<dbReference type="Gene3D" id="3.80.10.10">
    <property type="entry name" value="Ribonuclease Inhibitor"/>
    <property type="match status" value="2"/>
</dbReference>
<dbReference type="SUPFAM" id="SSF52058">
    <property type="entry name" value="L domain-like"/>
    <property type="match status" value="2"/>
</dbReference>
<feature type="compositionally biased region" description="Polar residues" evidence="5">
    <location>
        <begin position="510"/>
        <end position="519"/>
    </location>
</feature>
<keyword evidence="6" id="KW-1133">Transmembrane helix</keyword>
<dbReference type="Pfam" id="PF13855">
    <property type="entry name" value="LRR_8"/>
    <property type="match status" value="3"/>
</dbReference>
<dbReference type="PROSITE" id="PS51450">
    <property type="entry name" value="LRR"/>
    <property type="match status" value="1"/>
</dbReference>
<evidence type="ECO:0000313" key="11">
    <source>
        <dbReference type="Proteomes" id="UP001148018"/>
    </source>
</evidence>
<dbReference type="InterPro" id="IPR001611">
    <property type="entry name" value="Leu-rich_rpt"/>
</dbReference>
<sequence length="629" mass="70833">MLGILVLLVWPHLAHSCPVSCQCHSGDVQCFGLNITAIPKQMPSQTFTLLLNDTNINIINVQTLRNLDLMTRFGLTHSRLHTIHPLAFYATPLLMSVKLSSNNLSTIPVEVFGPLQACLKQIFLHENQLELISAEMLTGLTKLELLDLNSNRISRLDAGVFHNLSSLIFLNLGSNALRELPPAIFHSLYSLRHLLLYNNQLKVLEADIFSHLAELVELKIHNNRIARLAPKVFWSLGNLVILTLSSNQLQGVPEKSFYHMPKLSYLTLYKNPLLSLPVQLMGHTPFIQEFYLQYTNLTTVPGNLFSNMTGLLRLNLHLNFQLRELPAELFKDLPKLEELSLNLNDLRILHPYIFSGLPLLSLLDLNDNNLRTLPDTIFQNLKAVSTIYLNNNDLKTLPGEIFRSNSMLRELFLKDNPWHCDCQIQGIANWLQTNKQVLLDGEHVMCNSTLDQPLRTLWSLSEKDFYVCNPTTVGYFPTQRKSPTEISTTSLRQSTAATTNQPSTPQPTTFSLARSNPTSMAVPPGTTTTSTTTTMTPSTSPAPPSIRIQSPPFYDILAVEQWPEFVHHNHHQGGVFVWTLPSNAAQAGFLMTCHILLVTTGALLIYAAMWGMYRLNKAMRELWVESKDG</sequence>
<dbReference type="PANTHER" id="PTHR24366:SF96">
    <property type="entry name" value="LEUCINE RICH REPEAT CONTAINING 53"/>
    <property type="match status" value="1"/>
</dbReference>
<dbReference type="InterPro" id="IPR000483">
    <property type="entry name" value="Cys-rich_flank_reg_C"/>
</dbReference>
<gene>
    <name evidence="10" type="ORF">NHX12_033627</name>
</gene>
<dbReference type="GO" id="GO:0007616">
    <property type="term" value="P:long-term memory"/>
    <property type="evidence" value="ECO:0007669"/>
    <property type="project" value="TreeGrafter"/>
</dbReference>
<dbReference type="InterPro" id="IPR000372">
    <property type="entry name" value="LRRNT"/>
</dbReference>
<feature type="domain" description="LRRNT" evidence="8">
    <location>
        <begin position="16"/>
        <end position="48"/>
    </location>
</feature>
<evidence type="ECO:0000256" key="3">
    <source>
        <dbReference type="ARBA" id="ARBA00022737"/>
    </source>
</evidence>
<dbReference type="SMART" id="SM00369">
    <property type="entry name" value="LRR_TYP"/>
    <property type="match status" value="11"/>
</dbReference>
<evidence type="ECO:0000259" key="9">
    <source>
        <dbReference type="SMART" id="SM00082"/>
    </source>
</evidence>
<name>A0A9Q0E5G6_9TELE</name>
<dbReference type="InterPro" id="IPR032675">
    <property type="entry name" value="LRR_dom_sf"/>
</dbReference>
<dbReference type="SMART" id="SM00013">
    <property type="entry name" value="LRRNT"/>
    <property type="match status" value="1"/>
</dbReference>
<dbReference type="SMART" id="SM00082">
    <property type="entry name" value="LRRCT"/>
    <property type="match status" value="1"/>
</dbReference>
<proteinExistence type="predicted"/>
<keyword evidence="2 7" id="KW-0732">Signal</keyword>
<dbReference type="PANTHER" id="PTHR24366">
    <property type="entry name" value="IG(IMMUNOGLOBULIN) AND LRR(LEUCINE RICH REPEAT) DOMAINS"/>
    <property type="match status" value="1"/>
</dbReference>
<evidence type="ECO:0000256" key="6">
    <source>
        <dbReference type="SAM" id="Phobius"/>
    </source>
</evidence>
<keyword evidence="6" id="KW-0472">Membrane</keyword>
<evidence type="ECO:0000313" key="10">
    <source>
        <dbReference type="EMBL" id="KAJ3599671.1"/>
    </source>
</evidence>
<dbReference type="EMBL" id="JANIIK010000048">
    <property type="protein sequence ID" value="KAJ3599671.1"/>
    <property type="molecule type" value="Genomic_DNA"/>
</dbReference>
<feature type="compositionally biased region" description="Low complexity" evidence="5">
    <location>
        <begin position="493"/>
        <end position="509"/>
    </location>
</feature>
<keyword evidence="6" id="KW-0812">Transmembrane</keyword>
<organism evidence="10 11">
    <name type="scientific">Muraenolepis orangiensis</name>
    <name type="common">Patagonian moray cod</name>
    <dbReference type="NCBI Taxonomy" id="630683"/>
    <lineage>
        <taxon>Eukaryota</taxon>
        <taxon>Metazoa</taxon>
        <taxon>Chordata</taxon>
        <taxon>Craniata</taxon>
        <taxon>Vertebrata</taxon>
        <taxon>Euteleostomi</taxon>
        <taxon>Actinopterygii</taxon>
        <taxon>Neopterygii</taxon>
        <taxon>Teleostei</taxon>
        <taxon>Neoteleostei</taxon>
        <taxon>Acanthomorphata</taxon>
        <taxon>Zeiogadaria</taxon>
        <taxon>Gadariae</taxon>
        <taxon>Gadiformes</taxon>
        <taxon>Muraenolepidoidei</taxon>
        <taxon>Muraenolepididae</taxon>
        <taxon>Muraenolepis</taxon>
    </lineage>
</organism>
<accession>A0A9Q0E5G6</accession>
<reference evidence="10" key="1">
    <citation type="submission" date="2022-07" db="EMBL/GenBank/DDBJ databases">
        <title>Chromosome-level genome of Muraenolepis orangiensis.</title>
        <authorList>
            <person name="Kim J."/>
        </authorList>
    </citation>
    <scope>NUCLEOTIDE SEQUENCE</scope>
    <source>
        <strain evidence="10">KU_S4_2022</strain>
        <tissue evidence="10">Muscle</tissue>
    </source>
</reference>
<keyword evidence="1" id="KW-0433">Leucine-rich repeat</keyword>
<feature type="compositionally biased region" description="Polar residues" evidence="5">
    <location>
        <begin position="479"/>
        <end position="492"/>
    </location>
</feature>
<dbReference type="GO" id="GO:0005886">
    <property type="term" value="C:plasma membrane"/>
    <property type="evidence" value="ECO:0007669"/>
    <property type="project" value="TreeGrafter"/>
</dbReference>
<feature type="signal peptide" evidence="7">
    <location>
        <begin position="1"/>
        <end position="16"/>
    </location>
</feature>
<feature type="compositionally biased region" description="Low complexity" evidence="5">
    <location>
        <begin position="523"/>
        <end position="539"/>
    </location>
</feature>
<comment type="caution">
    <text evidence="10">The sequence shown here is derived from an EMBL/GenBank/DDBJ whole genome shotgun (WGS) entry which is preliminary data.</text>
</comment>
<dbReference type="InterPro" id="IPR003591">
    <property type="entry name" value="Leu-rich_rpt_typical-subtyp"/>
</dbReference>
<feature type="transmembrane region" description="Helical" evidence="6">
    <location>
        <begin position="589"/>
        <end position="613"/>
    </location>
</feature>
<evidence type="ECO:0000259" key="8">
    <source>
        <dbReference type="SMART" id="SM00013"/>
    </source>
</evidence>
<evidence type="ECO:0000256" key="4">
    <source>
        <dbReference type="ARBA" id="ARBA00023180"/>
    </source>
</evidence>
<dbReference type="Proteomes" id="UP001148018">
    <property type="component" value="Unassembled WGS sequence"/>
</dbReference>
<evidence type="ECO:0000256" key="5">
    <source>
        <dbReference type="SAM" id="MobiDB-lite"/>
    </source>
</evidence>
<dbReference type="OrthoDB" id="27267at2759"/>
<feature type="domain" description="LRRCT" evidence="9">
    <location>
        <begin position="416"/>
        <end position="469"/>
    </location>
</feature>
<keyword evidence="11" id="KW-1185">Reference proteome</keyword>
<keyword evidence="4" id="KW-0325">Glycoprotein</keyword>
<keyword evidence="3" id="KW-0677">Repeat</keyword>
<feature type="chain" id="PRO_5040297572" evidence="7">
    <location>
        <begin position="17"/>
        <end position="629"/>
    </location>
</feature>
<evidence type="ECO:0000256" key="2">
    <source>
        <dbReference type="ARBA" id="ARBA00022729"/>
    </source>
</evidence>
<feature type="region of interest" description="Disordered" evidence="5">
    <location>
        <begin position="478"/>
        <end position="544"/>
    </location>
</feature>
<evidence type="ECO:0000256" key="1">
    <source>
        <dbReference type="ARBA" id="ARBA00022614"/>
    </source>
</evidence>
<evidence type="ECO:0000256" key="7">
    <source>
        <dbReference type="SAM" id="SignalP"/>
    </source>
</evidence>